<keyword evidence="4" id="KW-1185">Reference proteome</keyword>
<evidence type="ECO:0000313" key="3">
    <source>
        <dbReference type="EMBL" id="CAG9931405.1"/>
    </source>
</evidence>
<dbReference type="InterPro" id="IPR021357">
    <property type="entry name" value="DUF2782"/>
</dbReference>
<dbReference type="EMBL" id="OU912926">
    <property type="protein sequence ID" value="CAG9931405.1"/>
    <property type="molecule type" value="Genomic_DNA"/>
</dbReference>
<dbReference type="Gene3D" id="2.20.130.30">
    <property type="entry name" value="Protein of unknown function DUF2782"/>
    <property type="match status" value="1"/>
</dbReference>
<organism evidence="3 4">
    <name type="scientific">Candidatus Nitrotoga arctica</name>
    <dbReference type="NCBI Taxonomy" id="453162"/>
    <lineage>
        <taxon>Bacteria</taxon>
        <taxon>Pseudomonadati</taxon>
        <taxon>Pseudomonadota</taxon>
        <taxon>Betaproteobacteria</taxon>
        <taxon>Nitrosomonadales</taxon>
        <taxon>Gallionellaceae</taxon>
        <taxon>Candidatus Nitrotoga</taxon>
    </lineage>
</organism>
<feature type="chain" id="PRO_5045351228" description="DUF2782 domain-containing protein" evidence="2">
    <location>
        <begin position="19"/>
        <end position="132"/>
    </location>
</feature>
<name>A0ABN8ALW8_9PROT</name>
<evidence type="ECO:0000256" key="2">
    <source>
        <dbReference type="SAM" id="SignalP"/>
    </source>
</evidence>
<keyword evidence="2" id="KW-0732">Signal</keyword>
<dbReference type="Pfam" id="PF11191">
    <property type="entry name" value="DUF2782"/>
    <property type="match status" value="1"/>
</dbReference>
<gene>
    <name evidence="3" type="ORF">NTG6680_0152</name>
</gene>
<protein>
    <recommendedName>
        <fullName evidence="5">DUF2782 domain-containing protein</fullName>
    </recommendedName>
</protein>
<accession>A0ABN8ALW8</accession>
<evidence type="ECO:0000256" key="1">
    <source>
        <dbReference type="SAM" id="MobiDB-lite"/>
    </source>
</evidence>
<evidence type="ECO:0000313" key="4">
    <source>
        <dbReference type="Proteomes" id="UP000839052"/>
    </source>
</evidence>
<reference evidence="3 4" key="1">
    <citation type="submission" date="2021-10" db="EMBL/GenBank/DDBJ databases">
        <authorList>
            <person name="Koch H."/>
        </authorList>
    </citation>
    <scope>NUCLEOTIDE SEQUENCE [LARGE SCALE GENOMIC DNA]</scope>
    <source>
        <strain evidence="3">6680</strain>
    </source>
</reference>
<proteinExistence type="predicted"/>
<feature type="region of interest" description="Disordered" evidence="1">
    <location>
        <begin position="56"/>
        <end position="75"/>
    </location>
</feature>
<sequence length="132" mass="14496">MRLIITLFLSGLLSAASAAPLQLPGLQPLPPPPPLDGNAHDANLLPLPLQLPKLPVDDDEPDAALGNEITPTKPAEQTVEEFRMGGKLYMIKITPKVGPPYYLVDDLGDGKFSHYQNLDPGFRPPRWVIHRF</sequence>
<evidence type="ECO:0008006" key="5">
    <source>
        <dbReference type="Google" id="ProtNLM"/>
    </source>
</evidence>
<feature type="signal peptide" evidence="2">
    <location>
        <begin position="1"/>
        <end position="18"/>
    </location>
</feature>
<dbReference type="Proteomes" id="UP000839052">
    <property type="component" value="Chromosome"/>
</dbReference>